<dbReference type="PANTHER" id="PTHR45620">
    <property type="entry name" value="PDF RECEPTOR-LIKE PROTEIN-RELATED"/>
    <property type="match status" value="1"/>
</dbReference>
<evidence type="ECO:0000256" key="1">
    <source>
        <dbReference type="ARBA" id="ARBA00004651"/>
    </source>
</evidence>
<dbReference type="SUPFAM" id="SSF111418">
    <property type="entry name" value="Hormone receptor domain"/>
    <property type="match status" value="1"/>
</dbReference>
<feature type="domain" description="G-protein coupled receptors family 2 profile 1" evidence="13">
    <location>
        <begin position="269"/>
        <end position="335"/>
    </location>
</feature>
<dbReference type="SUPFAM" id="SSF81321">
    <property type="entry name" value="Family A G protein-coupled receptor-like"/>
    <property type="match status" value="1"/>
</dbReference>
<keyword evidence="9" id="KW-0325">Glycoprotein</keyword>
<keyword evidence="8" id="KW-0675">Receptor</keyword>
<feature type="transmembrane region" description="Helical" evidence="12">
    <location>
        <begin position="506"/>
        <end position="529"/>
    </location>
</feature>
<evidence type="ECO:0000256" key="12">
    <source>
        <dbReference type="SAM" id="Phobius"/>
    </source>
</evidence>
<keyword evidence="16" id="KW-1185">Reference proteome</keyword>
<dbReference type="Pfam" id="PF02793">
    <property type="entry name" value="HRM"/>
    <property type="match status" value="1"/>
</dbReference>
<dbReference type="GO" id="GO:0017046">
    <property type="term" value="F:peptide hormone binding"/>
    <property type="evidence" value="ECO:0007669"/>
    <property type="project" value="TreeGrafter"/>
</dbReference>
<dbReference type="Pfam" id="PF00002">
    <property type="entry name" value="7tm_2"/>
    <property type="match status" value="1"/>
</dbReference>
<evidence type="ECO:0000256" key="3">
    <source>
        <dbReference type="ARBA" id="ARBA00022475"/>
    </source>
</evidence>
<dbReference type="PROSITE" id="PS00650">
    <property type="entry name" value="G_PROTEIN_RECEP_F2_2"/>
    <property type="match status" value="1"/>
</dbReference>
<feature type="transmembrane region" description="Helical" evidence="12">
    <location>
        <begin position="466"/>
        <end position="486"/>
    </location>
</feature>
<keyword evidence="7 12" id="KW-0472">Membrane</keyword>
<evidence type="ECO:0000256" key="4">
    <source>
        <dbReference type="ARBA" id="ARBA00022692"/>
    </source>
</evidence>
<dbReference type="InterPro" id="IPR000832">
    <property type="entry name" value="GPCR_2_secretin-like"/>
</dbReference>
<dbReference type="GO" id="GO:0007188">
    <property type="term" value="P:adenylate cyclase-modulating G protein-coupled receptor signaling pathway"/>
    <property type="evidence" value="ECO:0007669"/>
    <property type="project" value="TreeGrafter"/>
</dbReference>
<dbReference type="Gene3D" id="4.10.1240.10">
    <property type="entry name" value="GPCR, family 2, extracellular hormone receptor domain"/>
    <property type="match status" value="1"/>
</dbReference>
<dbReference type="PANTHER" id="PTHR45620:SF1">
    <property type="entry name" value="G-PROTEIN COUPLED RECEPTORS FAMILY 2 PROFILE 2 DOMAIN-CONTAINING PROTEIN"/>
    <property type="match status" value="1"/>
</dbReference>
<evidence type="ECO:0000259" key="14">
    <source>
        <dbReference type="PROSITE" id="PS50261"/>
    </source>
</evidence>
<evidence type="ECO:0000256" key="10">
    <source>
        <dbReference type="ARBA" id="ARBA00023224"/>
    </source>
</evidence>
<comment type="similarity">
    <text evidence="2">Belongs to the G-protein coupled receptor 2 family.</text>
</comment>
<dbReference type="Proteomes" id="UP001487740">
    <property type="component" value="Unassembled WGS sequence"/>
</dbReference>
<evidence type="ECO:0000313" key="15">
    <source>
        <dbReference type="EMBL" id="KAK8403672.1"/>
    </source>
</evidence>
<proteinExistence type="inferred from homology"/>
<gene>
    <name evidence="15" type="ORF">O3P69_000043</name>
</gene>
<name>A0AAW0UYB6_SCYPA</name>
<protein>
    <recommendedName>
        <fullName evidence="17">Parathyroid hormone/parathyroid hormone-related peptide receptor</fullName>
    </recommendedName>
</protein>
<dbReference type="SMART" id="SM00008">
    <property type="entry name" value="HormR"/>
    <property type="match status" value="1"/>
</dbReference>
<dbReference type="PROSITE" id="PS50227">
    <property type="entry name" value="G_PROTEIN_RECEP_F2_3"/>
    <property type="match status" value="1"/>
</dbReference>
<evidence type="ECO:0000256" key="6">
    <source>
        <dbReference type="ARBA" id="ARBA00023040"/>
    </source>
</evidence>
<comment type="caution">
    <text evidence="15">The sequence shown here is derived from an EMBL/GenBank/DDBJ whole genome shotgun (WGS) entry which is preliminary data.</text>
</comment>
<feature type="compositionally biased region" description="Low complexity" evidence="11">
    <location>
        <begin position="208"/>
        <end position="224"/>
    </location>
</feature>
<feature type="transmembrane region" description="Helical" evidence="12">
    <location>
        <begin position="555"/>
        <end position="573"/>
    </location>
</feature>
<dbReference type="GO" id="GO:0008528">
    <property type="term" value="F:G protein-coupled peptide receptor activity"/>
    <property type="evidence" value="ECO:0007669"/>
    <property type="project" value="TreeGrafter"/>
</dbReference>
<feature type="compositionally biased region" description="Low complexity" evidence="11">
    <location>
        <begin position="99"/>
        <end position="116"/>
    </location>
</feature>
<dbReference type="PRINTS" id="PR00249">
    <property type="entry name" value="GPCRSECRETIN"/>
</dbReference>
<feature type="transmembrane region" description="Helical" evidence="12">
    <location>
        <begin position="585"/>
        <end position="609"/>
    </location>
</feature>
<dbReference type="PROSITE" id="PS00649">
    <property type="entry name" value="G_PROTEIN_RECEP_F2_1"/>
    <property type="match status" value="1"/>
</dbReference>
<dbReference type="InterPro" id="IPR017981">
    <property type="entry name" value="GPCR_2-like_7TM"/>
</dbReference>
<evidence type="ECO:0000313" key="16">
    <source>
        <dbReference type="Proteomes" id="UP001487740"/>
    </source>
</evidence>
<evidence type="ECO:0000256" key="11">
    <source>
        <dbReference type="SAM" id="MobiDB-lite"/>
    </source>
</evidence>
<evidence type="ECO:0000256" key="9">
    <source>
        <dbReference type="ARBA" id="ARBA00023180"/>
    </source>
</evidence>
<dbReference type="InterPro" id="IPR001879">
    <property type="entry name" value="GPCR_2_extracellular_dom"/>
</dbReference>
<dbReference type="AlphaFoldDB" id="A0AAW0UYB6"/>
<dbReference type="GO" id="GO:0005886">
    <property type="term" value="C:plasma membrane"/>
    <property type="evidence" value="ECO:0007669"/>
    <property type="project" value="UniProtKB-SubCell"/>
</dbReference>
<dbReference type="InterPro" id="IPR036445">
    <property type="entry name" value="GPCR_2_extracell_dom_sf"/>
</dbReference>
<organism evidence="15 16">
    <name type="scientific">Scylla paramamosain</name>
    <name type="common">Mud crab</name>
    <dbReference type="NCBI Taxonomy" id="85552"/>
    <lineage>
        <taxon>Eukaryota</taxon>
        <taxon>Metazoa</taxon>
        <taxon>Ecdysozoa</taxon>
        <taxon>Arthropoda</taxon>
        <taxon>Crustacea</taxon>
        <taxon>Multicrustacea</taxon>
        <taxon>Malacostraca</taxon>
        <taxon>Eumalacostraca</taxon>
        <taxon>Eucarida</taxon>
        <taxon>Decapoda</taxon>
        <taxon>Pleocyemata</taxon>
        <taxon>Brachyura</taxon>
        <taxon>Eubrachyura</taxon>
        <taxon>Portunoidea</taxon>
        <taxon>Portunidae</taxon>
        <taxon>Portuninae</taxon>
        <taxon>Scylla</taxon>
    </lineage>
</organism>
<dbReference type="InterPro" id="IPR017983">
    <property type="entry name" value="GPCR_2_secretin-like_CS"/>
</dbReference>
<accession>A0AAW0UYB6</accession>
<feature type="domain" description="G-protein coupled receptors family 2 profile 2" evidence="14">
    <location>
        <begin position="352"/>
        <end position="610"/>
    </location>
</feature>
<feature type="region of interest" description="Disordered" evidence="11">
    <location>
        <begin position="87"/>
        <end position="117"/>
    </location>
</feature>
<evidence type="ECO:0000256" key="8">
    <source>
        <dbReference type="ARBA" id="ARBA00023170"/>
    </source>
</evidence>
<keyword evidence="10" id="KW-0807">Transducer</keyword>
<dbReference type="InterPro" id="IPR050332">
    <property type="entry name" value="GPCR_2"/>
</dbReference>
<reference evidence="15 16" key="1">
    <citation type="submission" date="2023-03" db="EMBL/GenBank/DDBJ databases">
        <title>High-quality genome of Scylla paramamosain provides insights in environmental adaptation.</title>
        <authorList>
            <person name="Zhang L."/>
        </authorList>
    </citation>
    <scope>NUCLEOTIDE SEQUENCE [LARGE SCALE GENOMIC DNA]</scope>
    <source>
        <strain evidence="15">LZ_2023a</strain>
        <tissue evidence="15">Muscle</tissue>
    </source>
</reference>
<keyword evidence="4 12" id="KW-0812">Transmembrane</keyword>
<dbReference type="GO" id="GO:0007166">
    <property type="term" value="P:cell surface receptor signaling pathway"/>
    <property type="evidence" value="ECO:0007669"/>
    <property type="project" value="InterPro"/>
</dbReference>
<keyword evidence="6" id="KW-0297">G-protein coupled receptor</keyword>
<feature type="region of interest" description="Disordered" evidence="11">
    <location>
        <begin position="195"/>
        <end position="229"/>
    </location>
</feature>
<sequence length="823" mass="91442">MHRVIPRSKFNLISVLSRNAKQPKKWQRERGEARKFHHHHRHHHHHCLRLLTSPSQPKIPRAGRLRMHRQAVASVWLVVTCALGTSGQLPPSAVPPTSTPTGTPNHSASSDSRSSSLEAATTTIIYHHYHDPPDAASTAATTTTIHHRHQFFHLRHNHHLESVEDQAAVLAEMRQECEMKMRNERQSMRVGRTGALTKPTTKTPHAGTSHATTNTNININTASNDPLPPPGSVKWEENEELAEGDEGEIENVDRVVGGVKENEFWDGHCPTTFDNIYCWPRTPPDTIVAIPCPGYVKNFMRKSEATRYCTSQGTWFTLEGTNKSWTNYSQCSATLAVPIVVNSTLEMWVPVVRVVSLVGYSVSLATLLVAFSVLACIKHLRCPRNTLHMHLFLSFICRAVGALARNNDISGITPQEPHSDGGTWGCRLFTSLWQYFILANYSWILMEGLYLHNLIFLALFTDNSAITLYIVLGWGLPLILVVGWAVARMMAENTLCWFTNAKPWLFWTFIRGPVGVSILVSFALFLNIARELLLKLKSSTAPETRRCRYRRWARSTLVLVPLFGVHYAALLGFTYFMGKNSTIEIIWLFTDQLFASFQGFFVATLYCLLNAEVRSELQKIWHHWQMNNKSDKSLNFHSALSQSRTYFSSRGTGAPWMCAASGRRREGGVEAGKTPDEVGMSVLEKTNGSPAQATCLSVLDDTQNQVSFTTSLAVVELQPPPDSTSASSPLQEATVLCTHETSPEGGDKACVLLLQPLSNANHGPADHEDPALKTQLDDQECDSVLDIPPPSTIIYDAGDSCEGSPLLPQGASHSLPALTESTF</sequence>
<evidence type="ECO:0000256" key="2">
    <source>
        <dbReference type="ARBA" id="ARBA00005314"/>
    </source>
</evidence>
<keyword evidence="5 12" id="KW-1133">Transmembrane helix</keyword>
<evidence type="ECO:0008006" key="17">
    <source>
        <dbReference type="Google" id="ProtNLM"/>
    </source>
</evidence>
<evidence type="ECO:0000256" key="5">
    <source>
        <dbReference type="ARBA" id="ARBA00022989"/>
    </source>
</evidence>
<feature type="transmembrane region" description="Helical" evidence="12">
    <location>
        <begin position="354"/>
        <end position="375"/>
    </location>
</feature>
<comment type="subcellular location">
    <subcellularLocation>
        <location evidence="1">Cell membrane</location>
        <topology evidence="1">Multi-pass membrane protein</topology>
    </subcellularLocation>
</comment>
<evidence type="ECO:0000259" key="13">
    <source>
        <dbReference type="PROSITE" id="PS50227"/>
    </source>
</evidence>
<dbReference type="Gene3D" id="1.20.1070.10">
    <property type="entry name" value="Rhodopsin 7-helix transmembrane proteins"/>
    <property type="match status" value="1"/>
</dbReference>
<dbReference type="PROSITE" id="PS50261">
    <property type="entry name" value="G_PROTEIN_RECEP_F2_4"/>
    <property type="match status" value="1"/>
</dbReference>
<keyword evidence="3" id="KW-1003">Cell membrane</keyword>
<evidence type="ECO:0000256" key="7">
    <source>
        <dbReference type="ARBA" id="ARBA00023136"/>
    </source>
</evidence>
<dbReference type="EMBL" id="JARAKH010000005">
    <property type="protein sequence ID" value="KAK8403672.1"/>
    <property type="molecule type" value="Genomic_DNA"/>
</dbReference>
<feature type="region of interest" description="Disordered" evidence="11">
    <location>
        <begin position="19"/>
        <end position="41"/>
    </location>
</feature>